<reference evidence="3 4" key="1">
    <citation type="submission" date="2019-11" db="EMBL/GenBank/DDBJ databases">
        <title>Draft genome sequences of five Paenibacillus species of dairy origin.</title>
        <authorList>
            <person name="Olajide A.M."/>
            <person name="Chen S."/>
            <person name="Lapointe G."/>
        </authorList>
    </citation>
    <scope>NUCLEOTIDE SEQUENCE [LARGE SCALE GENOMIC DNA]</scope>
    <source>
        <strain evidence="3 4">3CT49</strain>
    </source>
</reference>
<sequence>MRTKIKRHHPITVIYKIYQKIRYSIIPLALFLFNEIRAGTGQQPYWVYFLAVLYGIFSAVGSILSWYKETYCIDENRVLHLTYGVFTITQRAIPLSNINNLSIEQNWVYRLLGIAHVELQTSDSNEVADARLVISQKNASVLSEALSLVEVQSVDIEQRERKMTKKEIFMLSLSSNTFWLGTPVTMTVIQYGWNWFSPAPDEKQVSFTQLFSKEYWYGTTMGDILMLLLCLLAFFAGCAIMSWFFSVGVAQFRYRDWQVIRDENQIQIRHGWIERKSVQIQVDKIQALRVKELIFGRFLGYVSLCLDSVGYSGERRVKLLIPSIHKSEMAKVLRILLPEFELSSPERSLQQNAKWCAVLPFMALILVSVLIGSIFTLWSIFAVPLLYVIYVYNKYVNYQTKWDAAGKLVVLRKAGINLTTVYLMRKSIESISIKQSGWQRVFKIVTVEFEIDSPANIREYRIKGISRTDYDEILRWYKRGVSLTLKDQETTKNRTYIR</sequence>
<feature type="domain" description="YdbS-like PH" evidence="2">
    <location>
        <begin position="399"/>
        <end position="477"/>
    </location>
</feature>
<organism evidence="3 4">
    <name type="scientific">Paenibacillus macerans</name>
    <name type="common">Bacillus macerans</name>
    <dbReference type="NCBI Taxonomy" id="44252"/>
    <lineage>
        <taxon>Bacteria</taxon>
        <taxon>Bacillati</taxon>
        <taxon>Bacillota</taxon>
        <taxon>Bacilli</taxon>
        <taxon>Bacillales</taxon>
        <taxon>Paenibacillaceae</taxon>
        <taxon>Paenibacillus</taxon>
    </lineage>
</organism>
<gene>
    <name evidence="3" type="ORF">GNQ08_22785</name>
</gene>
<dbReference type="Pfam" id="PF03703">
    <property type="entry name" value="bPH_2"/>
    <property type="match status" value="3"/>
</dbReference>
<name>A0A6N8EYI4_PAEMA</name>
<comment type="caution">
    <text evidence="3">The sequence shown here is derived from an EMBL/GenBank/DDBJ whole genome shotgun (WGS) entry which is preliminary data.</text>
</comment>
<dbReference type="AlphaFoldDB" id="A0A6N8EYI4"/>
<feature type="transmembrane region" description="Helical" evidence="1">
    <location>
        <begin position="357"/>
        <end position="390"/>
    </location>
</feature>
<feature type="transmembrane region" description="Helical" evidence="1">
    <location>
        <begin position="224"/>
        <end position="245"/>
    </location>
</feature>
<evidence type="ECO:0000259" key="2">
    <source>
        <dbReference type="Pfam" id="PF03703"/>
    </source>
</evidence>
<evidence type="ECO:0000313" key="3">
    <source>
        <dbReference type="EMBL" id="MUG25197.1"/>
    </source>
</evidence>
<dbReference type="RefSeq" id="WP_155620902.1">
    <property type="nucleotide sequence ID" value="NZ_CP086393.1"/>
</dbReference>
<evidence type="ECO:0000256" key="1">
    <source>
        <dbReference type="SAM" id="Phobius"/>
    </source>
</evidence>
<dbReference type="InterPro" id="IPR005182">
    <property type="entry name" value="YdbS-like_PH"/>
</dbReference>
<keyword evidence="1" id="KW-1133">Transmembrane helix</keyword>
<dbReference type="PIRSF" id="PIRSF026631">
    <property type="entry name" value="UCP026631"/>
    <property type="match status" value="1"/>
</dbReference>
<dbReference type="EMBL" id="WNZZ01000022">
    <property type="protein sequence ID" value="MUG25197.1"/>
    <property type="molecule type" value="Genomic_DNA"/>
</dbReference>
<proteinExistence type="predicted"/>
<feature type="domain" description="YdbS-like PH" evidence="2">
    <location>
        <begin position="66"/>
        <end position="130"/>
    </location>
</feature>
<feature type="domain" description="YdbS-like PH" evidence="2">
    <location>
        <begin position="254"/>
        <end position="335"/>
    </location>
</feature>
<dbReference type="Proteomes" id="UP000442469">
    <property type="component" value="Unassembled WGS sequence"/>
</dbReference>
<dbReference type="PANTHER" id="PTHR34473">
    <property type="entry name" value="UPF0699 TRANSMEMBRANE PROTEIN YDBS"/>
    <property type="match status" value="1"/>
</dbReference>
<protein>
    <submittedName>
        <fullName evidence="3">PH domain-containing protein</fullName>
    </submittedName>
</protein>
<feature type="transmembrane region" description="Helical" evidence="1">
    <location>
        <begin position="21"/>
        <end position="39"/>
    </location>
</feature>
<keyword evidence="1" id="KW-0472">Membrane</keyword>
<evidence type="ECO:0000313" key="4">
    <source>
        <dbReference type="Proteomes" id="UP000442469"/>
    </source>
</evidence>
<dbReference type="PANTHER" id="PTHR34473:SF2">
    <property type="entry name" value="UPF0699 TRANSMEMBRANE PROTEIN YDBT"/>
    <property type="match status" value="1"/>
</dbReference>
<accession>A0A6N8EYI4</accession>
<feature type="transmembrane region" description="Helical" evidence="1">
    <location>
        <begin position="168"/>
        <end position="193"/>
    </location>
</feature>
<dbReference type="InterPro" id="IPR014529">
    <property type="entry name" value="UCP026631"/>
</dbReference>
<feature type="transmembrane region" description="Helical" evidence="1">
    <location>
        <begin position="45"/>
        <end position="67"/>
    </location>
</feature>
<keyword evidence="1" id="KW-0812">Transmembrane</keyword>